<evidence type="ECO:0000259" key="2">
    <source>
        <dbReference type="PROSITE" id="PS51371"/>
    </source>
</evidence>
<comment type="caution">
    <text evidence="3">The sequence shown here is derived from an EMBL/GenBank/DDBJ whole genome shotgun (WGS) entry which is preliminary data.</text>
</comment>
<dbReference type="SUPFAM" id="SSF54631">
    <property type="entry name" value="CBS-domain pair"/>
    <property type="match status" value="1"/>
</dbReference>
<dbReference type="InterPro" id="IPR006336">
    <property type="entry name" value="GCS2"/>
</dbReference>
<dbReference type="Gene3D" id="3.30.590.20">
    <property type="match status" value="1"/>
</dbReference>
<dbReference type="Pfam" id="PF04107">
    <property type="entry name" value="GCS2"/>
    <property type="match status" value="1"/>
</dbReference>
<dbReference type="PANTHER" id="PTHR36510">
    <property type="entry name" value="GLUTAMATE--CYSTEINE LIGASE 2-RELATED"/>
    <property type="match status" value="1"/>
</dbReference>
<protein>
    <submittedName>
        <fullName evidence="3">CBS domain-containing protein</fullName>
    </submittedName>
</protein>
<proteinExistence type="predicted"/>
<dbReference type="EMBL" id="JAEUGD010000066">
    <property type="protein sequence ID" value="MBL6449356.1"/>
    <property type="molecule type" value="Genomic_DNA"/>
</dbReference>
<dbReference type="InterPro" id="IPR000644">
    <property type="entry name" value="CBS_dom"/>
</dbReference>
<evidence type="ECO:0000313" key="4">
    <source>
        <dbReference type="Proteomes" id="UP000614216"/>
    </source>
</evidence>
<dbReference type="SMART" id="SM00116">
    <property type="entry name" value="CBS"/>
    <property type="match status" value="2"/>
</dbReference>
<dbReference type="RefSeq" id="WP_202858884.1">
    <property type="nucleotide sequence ID" value="NZ_JAEUGD010000066.1"/>
</dbReference>
<evidence type="ECO:0000256" key="1">
    <source>
        <dbReference type="PROSITE-ProRule" id="PRU00703"/>
    </source>
</evidence>
<gene>
    <name evidence="3" type="ORF">JMN32_23800</name>
</gene>
<sequence>MGDHLATKADSREIRAKFIRHLLSDIRALEIMLEKDSFEKGIVRIGAEQEFCLVDNNWRPSVKSDIILKELDDEHFTTELARYNLEINLDPLELTGDCFSQMQYQLKSLMSKADIIARKHQSKTLVTGILPTISKDELTLEFITPGIRYKALNEMTRTQRDSDFVLHMTGVDELAVTHDSVLFEACNTSFQLHLQISPKDYINSYNWAQAIAGPVLGLCTNSPLLLGRELWSETRIALFLQSMDTRTSSYALKDQQARVAFGSHWEFGSVANIYKDDIANYKVILAKDIKKDSLAELEKGRTPKLEAINLHNGSIYRWNRPCYGVFKGKAHLRIENRYLPAGPTILDEMANFAFWTGLMMGRPEKYNDMSSYMDFRDVKANFIKAARTGKESVMHWMGEDVFLRDLLNKELLPMAYIGLLEQGIDKEDVEKLLKVIDERISRLTGAQWQVRSYRNMRKLMKTDDALLALTKAIHNNQNKDFPVAQWPVLNVSGPVHEAASMVKHIMSTQLFVIDENDPADLAINIMEWKNIHHMPVTDNRGRLSGLLTWTHMLVNKERKSDDKRTVADIMETKVITVQPQTDINNAIRIMRKNQIGCLPVVCGEDLVGIVTLKDVSAFDHG</sequence>
<feature type="domain" description="CBS" evidence="2">
    <location>
        <begin position="570"/>
        <end position="621"/>
    </location>
</feature>
<dbReference type="InterPro" id="IPR046342">
    <property type="entry name" value="CBS_dom_sf"/>
</dbReference>
<name>A0A937KDQ0_9BACT</name>
<reference evidence="3" key="1">
    <citation type="submission" date="2021-01" db="EMBL/GenBank/DDBJ databases">
        <title>Fulvivirga kasyanovii gen. nov., sp nov., a novel member of the phylum Bacteroidetes isolated from seawater in a mussel farm.</title>
        <authorList>
            <person name="Zhao L.-H."/>
            <person name="Wang Z.-J."/>
        </authorList>
    </citation>
    <scope>NUCLEOTIDE SEQUENCE</scope>
    <source>
        <strain evidence="3">29W222</strain>
    </source>
</reference>
<dbReference type="InterPro" id="IPR014746">
    <property type="entry name" value="Gln_synth/guanido_kin_cat_dom"/>
</dbReference>
<organism evidence="3 4">
    <name type="scientific">Fulvivirga marina</name>
    <dbReference type="NCBI Taxonomy" id="2494733"/>
    <lineage>
        <taxon>Bacteria</taxon>
        <taxon>Pseudomonadati</taxon>
        <taxon>Bacteroidota</taxon>
        <taxon>Cytophagia</taxon>
        <taxon>Cytophagales</taxon>
        <taxon>Fulvivirgaceae</taxon>
        <taxon>Fulvivirga</taxon>
    </lineage>
</organism>
<dbReference type="Gene3D" id="3.10.580.10">
    <property type="entry name" value="CBS-domain"/>
    <property type="match status" value="1"/>
</dbReference>
<dbReference type="Proteomes" id="UP000614216">
    <property type="component" value="Unassembled WGS sequence"/>
</dbReference>
<evidence type="ECO:0000313" key="3">
    <source>
        <dbReference type="EMBL" id="MBL6449356.1"/>
    </source>
</evidence>
<dbReference type="InterPro" id="IPR050141">
    <property type="entry name" value="GCL_type2/YbdK_subfam"/>
</dbReference>
<dbReference type="SUPFAM" id="SSF55931">
    <property type="entry name" value="Glutamine synthetase/guanido kinase"/>
    <property type="match status" value="1"/>
</dbReference>
<dbReference type="GO" id="GO:0016879">
    <property type="term" value="F:ligase activity, forming carbon-nitrogen bonds"/>
    <property type="evidence" value="ECO:0007669"/>
    <property type="project" value="TreeGrafter"/>
</dbReference>
<feature type="domain" description="CBS" evidence="2">
    <location>
        <begin position="506"/>
        <end position="563"/>
    </location>
</feature>
<dbReference type="Pfam" id="PF00571">
    <property type="entry name" value="CBS"/>
    <property type="match status" value="2"/>
</dbReference>
<accession>A0A937KDQ0</accession>
<dbReference type="AlphaFoldDB" id="A0A937KDQ0"/>
<keyword evidence="4" id="KW-1185">Reference proteome</keyword>
<dbReference type="PROSITE" id="PS51371">
    <property type="entry name" value="CBS"/>
    <property type="match status" value="2"/>
</dbReference>
<dbReference type="PANTHER" id="PTHR36510:SF3">
    <property type="entry name" value="CONSERVED PROTEIN"/>
    <property type="match status" value="1"/>
</dbReference>
<keyword evidence="1" id="KW-0129">CBS domain</keyword>